<reference evidence="1" key="1">
    <citation type="submission" date="2020-04" db="EMBL/GenBank/DDBJ databases">
        <title>Phage recombination drives evolution of spore-forming Bacilli.</title>
        <authorList>
            <person name="Dragos A."/>
            <person name="Kovacs A.T."/>
        </authorList>
    </citation>
    <scope>NUCLEOTIDE SEQUENCE</scope>
    <source>
        <strain evidence="1">168</strain>
    </source>
</reference>
<evidence type="ECO:0000313" key="2">
    <source>
        <dbReference type="EMBL" id="QJP88675.1"/>
    </source>
</evidence>
<evidence type="ECO:0000313" key="1">
    <source>
        <dbReference type="EMBL" id="QJP88515.1"/>
    </source>
</evidence>
<dbReference type="EMBL" id="CP052842">
    <property type="protein sequence ID" value="QJP88675.1"/>
    <property type="molecule type" value="Genomic_DNA"/>
</dbReference>
<organism evidence="1">
    <name type="scientific">Bacillus subtilis (strain 168)</name>
    <dbReference type="NCBI Taxonomy" id="224308"/>
    <lineage>
        <taxon>Bacteria</taxon>
        <taxon>Bacillati</taxon>
        <taxon>Bacillota</taxon>
        <taxon>Bacilli</taxon>
        <taxon>Bacillales</taxon>
        <taxon>Bacillaceae</taxon>
        <taxon>Bacillus</taxon>
    </lineage>
</organism>
<dbReference type="EMBL" id="CP052842">
    <property type="protein sequence ID" value="QJP88515.1"/>
    <property type="molecule type" value="Genomic_DNA"/>
</dbReference>
<sequence>MLTDQEKIDLVNALDFVVIEPHTQSIYVHNDEKTNGVLAKVLHTISVDEYIVSFKKGSLIDIFPAAMQEAGAEGFKDGQFVIMPKKFYVDQCNAMSKEIERLTNLITLHNIKPNTYQGLIH</sequence>
<accession>A0A6M3ZC58</accession>
<gene>
    <name evidence="1" type="ORF">HIR78_10940</name>
    <name evidence="2" type="ORF">HIR78_11840</name>
</gene>
<proteinExistence type="predicted"/>
<name>A0A6M3ZC58_BACSU</name>
<dbReference type="AlphaFoldDB" id="A0A6M3ZC58"/>
<protein>
    <submittedName>
        <fullName evidence="1">Uncharacterized protein</fullName>
    </submittedName>
</protein>
<dbReference type="RefSeq" id="WP_169507084.1">
    <property type="nucleotide sequence ID" value="NZ_CP051860.2"/>
</dbReference>